<comment type="similarity">
    <text evidence="1">Belongs to the polyketide transferase af380 family.</text>
</comment>
<dbReference type="PANTHER" id="PTHR47751:SF2">
    <property type="entry name" value="DLTD N-TERMINAL DOMAIN PROTEIN (AFU_ORTHOLOGUE AFUA_8G00380)-RELATED"/>
    <property type="match status" value="1"/>
</dbReference>
<dbReference type="Proteomes" id="UP001446871">
    <property type="component" value="Unassembled WGS sequence"/>
</dbReference>
<dbReference type="PANTHER" id="PTHR47751">
    <property type="entry name" value="SUPERFAMILY HYDROLASE, PUTATIVE (AFU_ORTHOLOGUE AFUA_2G16580)-RELATED"/>
    <property type="match status" value="1"/>
</dbReference>
<sequence length="301" mass="32846">MAVSYRNEEIEFTTLDGLTLRGTLFPASKRGAAVIMTPGFNLTRRTLFPKVASNFQQHGITALVYDPRTLGSSDGSPRNNIDPAEQVADYHDALTYLKSDSRVDPHRIAFWGMSFSGAVALTAAALDPRAPLVIAVCPLTVWELPAGKLHGVLAKAMQDRESQVSGNPPFSLPMIDEADGQNPAGFGEGSGAHELALVQRSLDELPDFALNTTLQTYYNIVAWTPFAALRLLSDTPTLLVTPQDDRISPAAKQRALIYDKLEGTKEMYLVPDAGHMDVLDGSGFDSVMRAQVEFIHQHLHE</sequence>
<dbReference type="InterPro" id="IPR000073">
    <property type="entry name" value="AB_hydrolase_1"/>
</dbReference>
<reference evidence="3 4" key="1">
    <citation type="submission" date="2023-01" db="EMBL/GenBank/DDBJ databases">
        <title>Analysis of 21 Apiospora genomes using comparative genomics revels a genus with tremendous synthesis potential of carbohydrate active enzymes and secondary metabolites.</title>
        <authorList>
            <person name="Sorensen T."/>
        </authorList>
    </citation>
    <scope>NUCLEOTIDE SEQUENCE [LARGE SCALE GENOMIC DNA]</scope>
    <source>
        <strain evidence="3 4">CBS 83171</strain>
    </source>
</reference>
<dbReference type="InterPro" id="IPR029058">
    <property type="entry name" value="AB_hydrolase_fold"/>
</dbReference>
<keyword evidence="4" id="KW-1185">Reference proteome</keyword>
<dbReference type="SUPFAM" id="SSF53474">
    <property type="entry name" value="alpha/beta-Hydrolases"/>
    <property type="match status" value="1"/>
</dbReference>
<protein>
    <recommendedName>
        <fullName evidence="2">AB hydrolase-1 domain-containing protein</fullName>
    </recommendedName>
</protein>
<dbReference type="Gene3D" id="1.10.10.800">
    <property type="match status" value="1"/>
</dbReference>
<accession>A0ABR1TMS3</accession>
<dbReference type="Pfam" id="PF12697">
    <property type="entry name" value="Abhydrolase_6"/>
    <property type="match status" value="1"/>
</dbReference>
<evidence type="ECO:0000313" key="4">
    <source>
        <dbReference type="Proteomes" id="UP001446871"/>
    </source>
</evidence>
<organism evidence="3 4">
    <name type="scientific">Apiospora saccharicola</name>
    <dbReference type="NCBI Taxonomy" id="335842"/>
    <lineage>
        <taxon>Eukaryota</taxon>
        <taxon>Fungi</taxon>
        <taxon>Dikarya</taxon>
        <taxon>Ascomycota</taxon>
        <taxon>Pezizomycotina</taxon>
        <taxon>Sordariomycetes</taxon>
        <taxon>Xylariomycetidae</taxon>
        <taxon>Amphisphaeriales</taxon>
        <taxon>Apiosporaceae</taxon>
        <taxon>Apiospora</taxon>
    </lineage>
</organism>
<feature type="domain" description="AB hydrolase-1" evidence="2">
    <location>
        <begin position="34"/>
        <end position="278"/>
    </location>
</feature>
<gene>
    <name evidence="3" type="ORF">PG996_015961</name>
</gene>
<evidence type="ECO:0000313" key="3">
    <source>
        <dbReference type="EMBL" id="KAK8047897.1"/>
    </source>
</evidence>
<comment type="caution">
    <text evidence="3">The sequence shown here is derived from an EMBL/GenBank/DDBJ whole genome shotgun (WGS) entry which is preliminary data.</text>
</comment>
<dbReference type="InterPro" id="IPR051411">
    <property type="entry name" value="Polyketide_trans_af380"/>
</dbReference>
<evidence type="ECO:0000259" key="2">
    <source>
        <dbReference type="Pfam" id="PF12697"/>
    </source>
</evidence>
<dbReference type="EMBL" id="JAQQWM010000009">
    <property type="protein sequence ID" value="KAK8047897.1"/>
    <property type="molecule type" value="Genomic_DNA"/>
</dbReference>
<evidence type="ECO:0000256" key="1">
    <source>
        <dbReference type="ARBA" id="ARBA00029464"/>
    </source>
</evidence>
<proteinExistence type="inferred from homology"/>
<dbReference type="Gene3D" id="3.40.50.1820">
    <property type="entry name" value="alpha/beta hydrolase"/>
    <property type="match status" value="1"/>
</dbReference>
<name>A0ABR1TMS3_9PEZI</name>